<evidence type="ECO:0000256" key="2">
    <source>
        <dbReference type="SAM" id="MobiDB-lite"/>
    </source>
</evidence>
<dbReference type="Proteomes" id="UP000182658">
    <property type="component" value="Unassembled WGS sequence"/>
</dbReference>
<organism evidence="3 4">
    <name type="scientific">Coniochaeta ligniaria NRRL 30616</name>
    <dbReference type="NCBI Taxonomy" id="1408157"/>
    <lineage>
        <taxon>Eukaryota</taxon>
        <taxon>Fungi</taxon>
        <taxon>Dikarya</taxon>
        <taxon>Ascomycota</taxon>
        <taxon>Pezizomycotina</taxon>
        <taxon>Sordariomycetes</taxon>
        <taxon>Sordariomycetidae</taxon>
        <taxon>Coniochaetales</taxon>
        <taxon>Coniochaetaceae</taxon>
        <taxon>Coniochaeta</taxon>
    </lineage>
</organism>
<protein>
    <submittedName>
        <fullName evidence="3">Uncharacterized protein</fullName>
    </submittedName>
</protein>
<dbReference type="OrthoDB" id="10421612at2759"/>
<keyword evidence="1" id="KW-0175">Coiled coil</keyword>
<dbReference type="InParanoid" id="A0A1J7IKE5"/>
<sequence>MEDQKDQKIRTSTAAPTDPVYAIEQWREALQEMPEWDSLPDEYHAAILRKLKSRQFPPSEPSSHTSWKHVKAMLQQGKQPDWIHLITATFIWRVKRRRPGMIMTTAMPDMFMTEAAFHTPPINITNWPTKGMTAAWQPKEELIPQSGVKIEDSAQNTPPPGLWAPKAPAAREATVAREAPAVREPSAAPSAAPSARSMPPPVSRSTGQKRARTEDQEDTTNRPAKRRNTTSGIEDETTAGTNDLDEWKKKLAASDDKLADLIKELAETKTDLTDTTRKLADTTKNLENTSVELGELRAIAMGNRRYLRRIVAGLAASARVQEHLAGQVLQDNEVLAENMG</sequence>
<accession>A0A1J7IKE5</accession>
<feature type="region of interest" description="Disordered" evidence="2">
    <location>
        <begin position="151"/>
        <end position="241"/>
    </location>
</feature>
<reference evidence="3 4" key="1">
    <citation type="submission" date="2016-10" db="EMBL/GenBank/DDBJ databases">
        <title>Draft genome sequence of Coniochaeta ligniaria NRRL30616, a lignocellulolytic fungus for bioabatement of inhibitors in plant biomass hydrolysates.</title>
        <authorList>
            <consortium name="DOE Joint Genome Institute"/>
            <person name="Jimenez D.J."/>
            <person name="Hector R.E."/>
            <person name="Riley R."/>
            <person name="Sun H."/>
            <person name="Grigoriev I.V."/>
            <person name="Van Elsas J.D."/>
            <person name="Nichols N.N."/>
        </authorList>
    </citation>
    <scope>NUCLEOTIDE SEQUENCE [LARGE SCALE GENOMIC DNA]</scope>
    <source>
        <strain evidence="3 4">NRRL 30616</strain>
    </source>
</reference>
<feature type="coiled-coil region" evidence="1">
    <location>
        <begin position="244"/>
        <end position="278"/>
    </location>
</feature>
<evidence type="ECO:0000313" key="4">
    <source>
        <dbReference type="Proteomes" id="UP000182658"/>
    </source>
</evidence>
<dbReference type="EMBL" id="KV875099">
    <property type="protein sequence ID" value="OIW27755.1"/>
    <property type="molecule type" value="Genomic_DNA"/>
</dbReference>
<feature type="compositionally biased region" description="Low complexity" evidence="2">
    <location>
        <begin position="176"/>
        <end position="197"/>
    </location>
</feature>
<dbReference type="AlphaFoldDB" id="A0A1J7IKE5"/>
<evidence type="ECO:0000313" key="3">
    <source>
        <dbReference type="EMBL" id="OIW27755.1"/>
    </source>
</evidence>
<keyword evidence="4" id="KW-1185">Reference proteome</keyword>
<proteinExistence type="predicted"/>
<name>A0A1J7IKE5_9PEZI</name>
<gene>
    <name evidence="3" type="ORF">CONLIGDRAFT_671475</name>
</gene>
<evidence type="ECO:0000256" key="1">
    <source>
        <dbReference type="SAM" id="Coils"/>
    </source>
</evidence>